<keyword evidence="2" id="KW-0238">DNA-binding</keyword>
<evidence type="ECO:0000259" key="5">
    <source>
        <dbReference type="PROSITE" id="PS01124"/>
    </source>
</evidence>
<accession>A0A414BZB9</accession>
<dbReference type="InterPro" id="IPR018060">
    <property type="entry name" value="HTH_AraC"/>
</dbReference>
<feature type="transmembrane region" description="Helical" evidence="4">
    <location>
        <begin position="42"/>
        <end position="61"/>
    </location>
</feature>
<dbReference type="Proteomes" id="UP000286260">
    <property type="component" value="Unassembled WGS sequence"/>
</dbReference>
<dbReference type="SMART" id="SM00342">
    <property type="entry name" value="HTH_ARAC"/>
    <property type="match status" value="1"/>
</dbReference>
<feature type="transmembrane region" description="Helical" evidence="4">
    <location>
        <begin position="149"/>
        <end position="170"/>
    </location>
</feature>
<feature type="domain" description="HTH araC/xylS-type" evidence="5">
    <location>
        <begin position="282"/>
        <end position="390"/>
    </location>
</feature>
<dbReference type="EMBL" id="QSII01000010">
    <property type="protein sequence ID" value="RHC85857.1"/>
    <property type="molecule type" value="Genomic_DNA"/>
</dbReference>
<dbReference type="InterPro" id="IPR018062">
    <property type="entry name" value="HTH_AraC-typ_CS"/>
</dbReference>
<evidence type="ECO:0000256" key="4">
    <source>
        <dbReference type="SAM" id="Phobius"/>
    </source>
</evidence>
<feature type="transmembrane region" description="Helical" evidence="4">
    <location>
        <begin position="222"/>
        <end position="242"/>
    </location>
</feature>
<feature type="transmembrane region" description="Helical" evidence="4">
    <location>
        <begin position="73"/>
        <end position="96"/>
    </location>
</feature>
<protein>
    <submittedName>
        <fullName evidence="6">Helix-turn-helix domain-containing protein</fullName>
    </submittedName>
</protein>
<sequence length="391" mass="44316">MDIHTLYIIAYATSTTSCLGSCAILLFLNYGNIETNPVYLKARRILAFATFLVAIGLLVSLTTRKWQPVGWDIASFPVTLIASSQTLLFTFSLILLFNEQYATRQRILLHATPSLLFTLAYAGACLIWKDYPVYAYSEWKSLVTNPPSLIRTLYLLAYIIQSGIYAKLFLHERHTYLSLLGGVKTEDRWLKLGQVTSAFFLASGIGLCTLSLALNPHLPHEITVTFLFTVFYFAFGIFYANFSSTYRDVRTRIREQNSAFSPPAGADMEELICYLQPDDDNNRLFKDIEAYFQKEQPYLDPDFRISDLPRTIGANPHKLSTAVGRATGLTVQDYVLRLRIGHSADLLLLPENAERTIEDIAFSSGFQSTSTYNRNFLKLMKTTPSRFRSRT</sequence>
<feature type="transmembrane region" description="Helical" evidence="4">
    <location>
        <begin position="108"/>
        <end position="129"/>
    </location>
</feature>
<feature type="transmembrane region" description="Helical" evidence="4">
    <location>
        <begin position="6"/>
        <end position="30"/>
    </location>
</feature>
<dbReference type="AlphaFoldDB" id="A0A414BZB9"/>
<evidence type="ECO:0000313" key="6">
    <source>
        <dbReference type="EMBL" id="RHC85857.1"/>
    </source>
</evidence>
<dbReference type="PANTHER" id="PTHR43280:SF2">
    <property type="entry name" value="HTH-TYPE TRANSCRIPTIONAL REGULATOR EXSA"/>
    <property type="match status" value="1"/>
</dbReference>
<dbReference type="PANTHER" id="PTHR43280">
    <property type="entry name" value="ARAC-FAMILY TRANSCRIPTIONAL REGULATOR"/>
    <property type="match status" value="1"/>
</dbReference>
<keyword evidence="4" id="KW-1133">Transmembrane helix</keyword>
<keyword evidence="1" id="KW-0805">Transcription regulation</keyword>
<organism evidence="6 7">
    <name type="scientific">Parabacteroides merdae</name>
    <dbReference type="NCBI Taxonomy" id="46503"/>
    <lineage>
        <taxon>Bacteria</taxon>
        <taxon>Pseudomonadati</taxon>
        <taxon>Bacteroidota</taxon>
        <taxon>Bacteroidia</taxon>
        <taxon>Bacteroidales</taxon>
        <taxon>Tannerellaceae</taxon>
        <taxon>Parabacteroides</taxon>
    </lineage>
</organism>
<keyword evidence="4" id="KW-0812">Transmembrane</keyword>
<dbReference type="PROSITE" id="PS00041">
    <property type="entry name" value="HTH_ARAC_FAMILY_1"/>
    <property type="match status" value="1"/>
</dbReference>
<dbReference type="SUPFAM" id="SSF46689">
    <property type="entry name" value="Homeodomain-like"/>
    <property type="match status" value="1"/>
</dbReference>
<name>A0A414BZB9_9BACT</name>
<dbReference type="PROSITE" id="PS01124">
    <property type="entry name" value="HTH_ARAC_FAMILY_2"/>
    <property type="match status" value="1"/>
</dbReference>
<evidence type="ECO:0000256" key="2">
    <source>
        <dbReference type="ARBA" id="ARBA00023125"/>
    </source>
</evidence>
<dbReference type="GO" id="GO:0003700">
    <property type="term" value="F:DNA-binding transcription factor activity"/>
    <property type="evidence" value="ECO:0007669"/>
    <property type="project" value="InterPro"/>
</dbReference>
<dbReference type="RefSeq" id="WP_122204363.1">
    <property type="nucleotide sequence ID" value="NZ_QSII01000010.1"/>
</dbReference>
<dbReference type="Gene3D" id="1.10.10.60">
    <property type="entry name" value="Homeodomain-like"/>
    <property type="match status" value="1"/>
</dbReference>
<keyword evidence="4" id="KW-0472">Membrane</keyword>
<evidence type="ECO:0000256" key="1">
    <source>
        <dbReference type="ARBA" id="ARBA00023015"/>
    </source>
</evidence>
<proteinExistence type="predicted"/>
<dbReference type="GO" id="GO:0043565">
    <property type="term" value="F:sequence-specific DNA binding"/>
    <property type="evidence" value="ECO:0007669"/>
    <property type="project" value="InterPro"/>
</dbReference>
<dbReference type="Pfam" id="PF12833">
    <property type="entry name" value="HTH_18"/>
    <property type="match status" value="1"/>
</dbReference>
<reference evidence="6 7" key="1">
    <citation type="submission" date="2018-08" db="EMBL/GenBank/DDBJ databases">
        <title>A genome reference for cultivated species of the human gut microbiota.</title>
        <authorList>
            <person name="Zou Y."/>
            <person name="Xue W."/>
            <person name="Luo G."/>
        </authorList>
    </citation>
    <scope>NUCLEOTIDE SEQUENCE [LARGE SCALE GENOMIC DNA]</scope>
    <source>
        <strain evidence="6 7">AM34-17</strain>
    </source>
</reference>
<comment type="caution">
    <text evidence="6">The sequence shown here is derived from an EMBL/GenBank/DDBJ whole genome shotgun (WGS) entry which is preliminary data.</text>
</comment>
<keyword evidence="3" id="KW-0804">Transcription</keyword>
<gene>
    <name evidence="6" type="ORF">DW828_09085</name>
</gene>
<evidence type="ECO:0000313" key="7">
    <source>
        <dbReference type="Proteomes" id="UP000286260"/>
    </source>
</evidence>
<feature type="transmembrane region" description="Helical" evidence="4">
    <location>
        <begin position="198"/>
        <end position="216"/>
    </location>
</feature>
<evidence type="ECO:0000256" key="3">
    <source>
        <dbReference type="ARBA" id="ARBA00023163"/>
    </source>
</evidence>
<dbReference type="InterPro" id="IPR009057">
    <property type="entry name" value="Homeodomain-like_sf"/>
</dbReference>